<accession>A0ACB8AYT5</accession>
<sequence length="54" mass="6148">MPPRTAHVRQPLVWNHLLACLIHPHERGWWSHGGGRAGYVSPVYFGSKGSRCFH</sequence>
<proteinExistence type="predicted"/>
<dbReference type="Proteomes" id="UP000790709">
    <property type="component" value="Unassembled WGS sequence"/>
</dbReference>
<organism evidence="1 2">
    <name type="scientific">Leucogyrophana mollusca</name>
    <dbReference type="NCBI Taxonomy" id="85980"/>
    <lineage>
        <taxon>Eukaryota</taxon>
        <taxon>Fungi</taxon>
        <taxon>Dikarya</taxon>
        <taxon>Basidiomycota</taxon>
        <taxon>Agaricomycotina</taxon>
        <taxon>Agaricomycetes</taxon>
        <taxon>Agaricomycetidae</taxon>
        <taxon>Boletales</taxon>
        <taxon>Boletales incertae sedis</taxon>
        <taxon>Leucogyrophana</taxon>
    </lineage>
</organism>
<keyword evidence="2" id="KW-1185">Reference proteome</keyword>
<comment type="caution">
    <text evidence="1">The sequence shown here is derived from an EMBL/GenBank/DDBJ whole genome shotgun (WGS) entry which is preliminary data.</text>
</comment>
<name>A0ACB8AYT5_9AGAM</name>
<evidence type="ECO:0000313" key="1">
    <source>
        <dbReference type="EMBL" id="KAH7918477.1"/>
    </source>
</evidence>
<reference evidence="1" key="1">
    <citation type="journal article" date="2021" name="New Phytol.">
        <title>Evolutionary innovations through gain and loss of genes in the ectomycorrhizal Boletales.</title>
        <authorList>
            <person name="Wu G."/>
            <person name="Miyauchi S."/>
            <person name="Morin E."/>
            <person name="Kuo A."/>
            <person name="Drula E."/>
            <person name="Varga T."/>
            <person name="Kohler A."/>
            <person name="Feng B."/>
            <person name="Cao Y."/>
            <person name="Lipzen A."/>
            <person name="Daum C."/>
            <person name="Hundley H."/>
            <person name="Pangilinan J."/>
            <person name="Johnson J."/>
            <person name="Barry K."/>
            <person name="LaButti K."/>
            <person name="Ng V."/>
            <person name="Ahrendt S."/>
            <person name="Min B."/>
            <person name="Choi I.G."/>
            <person name="Park H."/>
            <person name="Plett J.M."/>
            <person name="Magnuson J."/>
            <person name="Spatafora J.W."/>
            <person name="Nagy L.G."/>
            <person name="Henrissat B."/>
            <person name="Grigoriev I.V."/>
            <person name="Yang Z.L."/>
            <person name="Xu J."/>
            <person name="Martin F.M."/>
        </authorList>
    </citation>
    <scope>NUCLEOTIDE SEQUENCE</scope>
    <source>
        <strain evidence="1">KUC20120723A-06</strain>
    </source>
</reference>
<protein>
    <submittedName>
        <fullName evidence="1">Uncharacterized protein</fullName>
    </submittedName>
</protein>
<dbReference type="EMBL" id="MU266782">
    <property type="protein sequence ID" value="KAH7918477.1"/>
    <property type="molecule type" value="Genomic_DNA"/>
</dbReference>
<evidence type="ECO:0000313" key="2">
    <source>
        <dbReference type="Proteomes" id="UP000790709"/>
    </source>
</evidence>
<gene>
    <name evidence="1" type="ORF">BV22DRAFT_1041759</name>
</gene>